<dbReference type="Proteomes" id="UP001053296">
    <property type="component" value="Chromosome"/>
</dbReference>
<dbReference type="EMBL" id="AP024485">
    <property type="protein sequence ID" value="BCS87855.1"/>
    <property type="molecule type" value="Genomic_DNA"/>
</dbReference>
<feature type="transmembrane region" description="Helical" evidence="1">
    <location>
        <begin position="6"/>
        <end position="31"/>
    </location>
</feature>
<name>A0ABM7P4M6_9BACT</name>
<keyword evidence="1" id="KW-0472">Membrane</keyword>
<keyword evidence="1" id="KW-1133">Transmembrane helix</keyword>
<evidence type="ECO:0000313" key="4">
    <source>
        <dbReference type="Proteomes" id="UP001053296"/>
    </source>
</evidence>
<sequence length="80" mass="9528">MTIETLTTFFMWCSIINGGLLLYAVVIQMVAPDFIYTFQRRFFPINRETYETVYYAFLGGYKLLYLVFNLVPYIALRIME</sequence>
<feature type="domain" description="DUF6868" evidence="2">
    <location>
        <begin position="1"/>
        <end position="80"/>
    </location>
</feature>
<evidence type="ECO:0000313" key="3">
    <source>
        <dbReference type="EMBL" id="BCS87855.1"/>
    </source>
</evidence>
<keyword evidence="4" id="KW-1185">Reference proteome</keyword>
<gene>
    <name evidence="3" type="ORF">PSDVSF_10970</name>
</gene>
<evidence type="ECO:0000259" key="2">
    <source>
        <dbReference type="Pfam" id="PF21742"/>
    </source>
</evidence>
<reference evidence="3" key="1">
    <citation type="journal article" date="2022" name="Arch. Microbiol.">
        <title>Pseudodesulfovibrio sediminis sp. nov., a mesophilic and neutrophilic sulfate-reducing bacterium isolated from sediment of a brackish lake.</title>
        <authorList>
            <person name="Takahashi A."/>
            <person name="Kojima H."/>
            <person name="Watanabe M."/>
            <person name="Fukui M."/>
        </authorList>
    </citation>
    <scope>NUCLEOTIDE SEQUENCE</scope>
    <source>
        <strain evidence="3">SF6</strain>
    </source>
</reference>
<keyword evidence="1" id="KW-0812">Transmembrane</keyword>
<organism evidence="3 4">
    <name type="scientific">Pseudodesulfovibrio sediminis</name>
    <dbReference type="NCBI Taxonomy" id="2810563"/>
    <lineage>
        <taxon>Bacteria</taxon>
        <taxon>Pseudomonadati</taxon>
        <taxon>Thermodesulfobacteriota</taxon>
        <taxon>Desulfovibrionia</taxon>
        <taxon>Desulfovibrionales</taxon>
        <taxon>Desulfovibrionaceae</taxon>
    </lineage>
</organism>
<dbReference type="Pfam" id="PF21742">
    <property type="entry name" value="DUF6868"/>
    <property type="match status" value="1"/>
</dbReference>
<proteinExistence type="predicted"/>
<dbReference type="RefSeq" id="WP_229594626.1">
    <property type="nucleotide sequence ID" value="NZ_AP024485.1"/>
</dbReference>
<protein>
    <recommendedName>
        <fullName evidence="2">DUF6868 domain-containing protein</fullName>
    </recommendedName>
</protein>
<evidence type="ECO:0000256" key="1">
    <source>
        <dbReference type="SAM" id="Phobius"/>
    </source>
</evidence>
<accession>A0ABM7P4M6</accession>
<feature type="transmembrane region" description="Helical" evidence="1">
    <location>
        <begin position="52"/>
        <end position="75"/>
    </location>
</feature>
<dbReference type="InterPro" id="IPR049220">
    <property type="entry name" value="DUF6868"/>
</dbReference>